<keyword evidence="11 18" id="KW-0547">Nucleotide-binding</keyword>
<dbReference type="EC" id="6.3.2.12" evidence="6"/>
<dbReference type="RefSeq" id="WP_075360961.1">
    <property type="nucleotide sequence ID" value="NZ_MPDM01000002.1"/>
</dbReference>
<dbReference type="Pfam" id="PF02875">
    <property type="entry name" value="Mur_ligase_C"/>
    <property type="match status" value="1"/>
</dbReference>
<dbReference type="Gene3D" id="3.90.190.20">
    <property type="entry name" value="Mur ligase, C-terminal domain"/>
    <property type="match status" value="1"/>
</dbReference>
<evidence type="ECO:0000256" key="18">
    <source>
        <dbReference type="PIRNR" id="PIRNR001563"/>
    </source>
</evidence>
<dbReference type="STRING" id="156892.BM477_01690"/>
<dbReference type="GO" id="GO:0046656">
    <property type="term" value="P:folic acid biosynthetic process"/>
    <property type="evidence" value="ECO:0007669"/>
    <property type="project" value="UniProtKB-KW"/>
</dbReference>
<evidence type="ECO:0000313" key="21">
    <source>
        <dbReference type="EMBL" id="OKL50137.1"/>
    </source>
</evidence>
<dbReference type="Pfam" id="PF08245">
    <property type="entry name" value="Mur_ligase_M"/>
    <property type="match status" value="1"/>
</dbReference>
<comment type="catalytic activity">
    <reaction evidence="16">
        <text>(6S)-5,6,7,8-tetrahydrofolyl-(gamma-L-Glu)(n) + L-glutamate + ATP = (6S)-5,6,7,8-tetrahydrofolyl-(gamma-L-Glu)(n+1) + ADP + phosphate + H(+)</text>
        <dbReference type="Rhea" id="RHEA:10580"/>
        <dbReference type="Rhea" id="RHEA-COMP:14738"/>
        <dbReference type="Rhea" id="RHEA-COMP:14740"/>
        <dbReference type="ChEBI" id="CHEBI:15378"/>
        <dbReference type="ChEBI" id="CHEBI:29985"/>
        <dbReference type="ChEBI" id="CHEBI:30616"/>
        <dbReference type="ChEBI" id="CHEBI:43474"/>
        <dbReference type="ChEBI" id="CHEBI:141005"/>
        <dbReference type="ChEBI" id="CHEBI:456216"/>
        <dbReference type="EC" id="6.3.2.17"/>
    </reaction>
</comment>
<dbReference type="InterPro" id="IPR004101">
    <property type="entry name" value="Mur_ligase_C"/>
</dbReference>
<dbReference type="GO" id="GO:0008841">
    <property type="term" value="F:dihydrofolate synthase activity"/>
    <property type="evidence" value="ECO:0007669"/>
    <property type="project" value="UniProtKB-EC"/>
</dbReference>
<sequence>MTDTDALEQEYLPQVAQIEKLINTRAPEHRVQPDLKRVRLALELMGNPQQSYPAVHLTGTNGKTSTSRMIDSLLSTLGLRTGRFTSPHLFDVRERISLDGEMISAADFVQAWEDCEPFVQMADEQSQAEGGPRLSFFELYTLMAYQAFASSPVDVAVVEVGMGGRWDATNVIDAATAVITPISYDHERWLGADLETIAETKSGIIKPGATVIVGQQPPEVMKVLHQEAAKQDAILRVWGEDFEVIDRQIGVGGQILSIRTPAAVYEDIVVPLFGEHQAMNAAMALCAAEAFRGGLSLPADVVEAAFGQVQSPGRLEIVKSSPTVLVDAAHNPAGAQALREALQESFGFERIYGVFSAMADKNVEAVLAEMEPVLEEIVVTDMPSSRALDLDSLREIAEDVFGPDRVYAVSGTAEALDKAVELSQDTQSALTANGIVAFGSVVLAGQARHACGLS</sequence>
<keyword evidence="14" id="KW-0289">Folate biosynthesis</keyword>
<evidence type="ECO:0000256" key="2">
    <source>
        <dbReference type="ARBA" id="ARBA00004799"/>
    </source>
</evidence>
<comment type="catalytic activity">
    <reaction evidence="17">
        <text>7,8-dihydropteroate + L-glutamate + ATP = 7,8-dihydrofolate + ADP + phosphate + H(+)</text>
        <dbReference type="Rhea" id="RHEA:23584"/>
        <dbReference type="ChEBI" id="CHEBI:15378"/>
        <dbReference type="ChEBI" id="CHEBI:17839"/>
        <dbReference type="ChEBI" id="CHEBI:29985"/>
        <dbReference type="ChEBI" id="CHEBI:30616"/>
        <dbReference type="ChEBI" id="CHEBI:43474"/>
        <dbReference type="ChEBI" id="CHEBI:57451"/>
        <dbReference type="ChEBI" id="CHEBI:456216"/>
        <dbReference type="EC" id="6.3.2.12"/>
    </reaction>
</comment>
<dbReference type="InterPro" id="IPR036615">
    <property type="entry name" value="Mur_ligase_C_dom_sf"/>
</dbReference>
<dbReference type="GO" id="GO:0005737">
    <property type="term" value="C:cytoplasm"/>
    <property type="evidence" value="ECO:0007669"/>
    <property type="project" value="TreeGrafter"/>
</dbReference>
<comment type="pathway">
    <text evidence="3">Cofactor biosynthesis; tetrahydrofolylpolyglutamate biosynthesis.</text>
</comment>
<evidence type="ECO:0000256" key="6">
    <source>
        <dbReference type="ARBA" id="ARBA00013023"/>
    </source>
</evidence>
<dbReference type="PANTHER" id="PTHR11136">
    <property type="entry name" value="FOLYLPOLYGLUTAMATE SYNTHASE-RELATED"/>
    <property type="match status" value="1"/>
</dbReference>
<comment type="cofactor">
    <cofactor evidence="1">
        <name>Mg(2+)</name>
        <dbReference type="ChEBI" id="CHEBI:18420"/>
    </cofactor>
</comment>
<comment type="pathway">
    <text evidence="2">Cofactor biosynthesis; tetrahydrofolate biosynthesis; 7,8-dihydrofolate from 2-amino-4-hydroxy-6-hydroxymethyl-7,8-dihydropteridine diphosphate and 4-aminobenzoate: step 2/2.</text>
</comment>
<gene>
    <name evidence="21" type="ORF">BM477_01690</name>
</gene>
<keyword evidence="22" id="KW-1185">Reference proteome</keyword>
<dbReference type="InterPro" id="IPR018109">
    <property type="entry name" value="Folylpolyglutamate_synth_CS"/>
</dbReference>
<dbReference type="InterPro" id="IPR001645">
    <property type="entry name" value="Folylpolyglutamate_synth"/>
</dbReference>
<evidence type="ECO:0000256" key="11">
    <source>
        <dbReference type="ARBA" id="ARBA00022741"/>
    </source>
</evidence>
<evidence type="ECO:0000259" key="19">
    <source>
        <dbReference type="Pfam" id="PF02875"/>
    </source>
</evidence>
<keyword evidence="10" id="KW-0479">Metal-binding</keyword>
<reference evidence="22" key="1">
    <citation type="submission" date="2016-11" db="EMBL/GenBank/DDBJ databases">
        <title>Actinomyces gypaetusis sp. nov. isolated from Gypaetus barbatus in Qinghai Tibet Plateau China.</title>
        <authorList>
            <person name="Meng X."/>
        </authorList>
    </citation>
    <scope>NUCLEOTIDE SEQUENCE [LARGE SCALE GENOMIC DNA]</scope>
    <source>
        <strain evidence="22">DSM 15383</strain>
    </source>
</reference>
<evidence type="ECO:0000256" key="16">
    <source>
        <dbReference type="ARBA" id="ARBA00047493"/>
    </source>
</evidence>
<evidence type="ECO:0000256" key="3">
    <source>
        <dbReference type="ARBA" id="ARBA00005150"/>
    </source>
</evidence>
<evidence type="ECO:0000256" key="14">
    <source>
        <dbReference type="ARBA" id="ARBA00022909"/>
    </source>
</evidence>
<name>A0A1Q5PRE1_9ACTO</name>
<evidence type="ECO:0000256" key="17">
    <source>
        <dbReference type="ARBA" id="ARBA00049161"/>
    </source>
</evidence>
<dbReference type="OrthoDB" id="9809356at2"/>
<dbReference type="SUPFAM" id="SSF53244">
    <property type="entry name" value="MurD-like peptide ligases, peptide-binding domain"/>
    <property type="match status" value="1"/>
</dbReference>
<proteinExistence type="inferred from homology"/>
<dbReference type="FunFam" id="3.40.1190.10:FF:000004">
    <property type="entry name" value="Dihydrofolate synthase/folylpolyglutamate synthase"/>
    <property type="match status" value="1"/>
</dbReference>
<dbReference type="PIRSF" id="PIRSF001563">
    <property type="entry name" value="Folylpolyglu_synth"/>
    <property type="match status" value="1"/>
</dbReference>
<dbReference type="SUPFAM" id="SSF53623">
    <property type="entry name" value="MurD-like peptide ligases, catalytic domain"/>
    <property type="match status" value="1"/>
</dbReference>
<dbReference type="InterPro" id="IPR013221">
    <property type="entry name" value="Mur_ligase_cen"/>
</dbReference>
<evidence type="ECO:0000256" key="15">
    <source>
        <dbReference type="ARBA" id="ARBA00030592"/>
    </source>
</evidence>
<dbReference type="InterPro" id="IPR036565">
    <property type="entry name" value="Mur-like_cat_sf"/>
</dbReference>
<accession>A0A1Q5PRE1</accession>
<evidence type="ECO:0000256" key="9">
    <source>
        <dbReference type="ARBA" id="ARBA00022598"/>
    </source>
</evidence>
<dbReference type="GO" id="GO:0046872">
    <property type="term" value="F:metal ion binding"/>
    <property type="evidence" value="ECO:0007669"/>
    <property type="project" value="UniProtKB-KW"/>
</dbReference>
<keyword evidence="12 18" id="KW-0067">ATP-binding</keyword>
<dbReference type="AlphaFoldDB" id="A0A1Q5PRE1"/>
<evidence type="ECO:0000256" key="12">
    <source>
        <dbReference type="ARBA" id="ARBA00022840"/>
    </source>
</evidence>
<evidence type="ECO:0000256" key="1">
    <source>
        <dbReference type="ARBA" id="ARBA00001946"/>
    </source>
</evidence>
<evidence type="ECO:0000256" key="7">
    <source>
        <dbReference type="ARBA" id="ARBA00013025"/>
    </source>
</evidence>
<dbReference type="EMBL" id="MPDM01000002">
    <property type="protein sequence ID" value="OKL50137.1"/>
    <property type="molecule type" value="Genomic_DNA"/>
</dbReference>
<feature type="domain" description="Mur ligase C-terminal" evidence="19">
    <location>
        <begin position="313"/>
        <end position="427"/>
    </location>
</feature>
<dbReference type="Proteomes" id="UP000186465">
    <property type="component" value="Unassembled WGS sequence"/>
</dbReference>
<dbReference type="Gene3D" id="3.40.1190.10">
    <property type="entry name" value="Mur-like, catalytic domain"/>
    <property type="match status" value="1"/>
</dbReference>
<comment type="caution">
    <text evidence="21">The sequence shown here is derived from an EMBL/GenBank/DDBJ whole genome shotgun (WGS) entry which is preliminary data.</text>
</comment>
<dbReference type="EC" id="6.3.2.17" evidence="7"/>
<dbReference type="PROSITE" id="PS01012">
    <property type="entry name" value="FOLYLPOLYGLU_SYNT_2"/>
    <property type="match status" value="1"/>
</dbReference>
<dbReference type="GO" id="GO:0004326">
    <property type="term" value="F:tetrahydrofolylpolyglutamate synthase activity"/>
    <property type="evidence" value="ECO:0007669"/>
    <property type="project" value="UniProtKB-EC"/>
</dbReference>
<evidence type="ECO:0000256" key="13">
    <source>
        <dbReference type="ARBA" id="ARBA00022842"/>
    </source>
</evidence>
<evidence type="ECO:0000256" key="10">
    <source>
        <dbReference type="ARBA" id="ARBA00022723"/>
    </source>
</evidence>
<evidence type="ECO:0000256" key="4">
    <source>
        <dbReference type="ARBA" id="ARBA00008276"/>
    </source>
</evidence>
<evidence type="ECO:0000259" key="20">
    <source>
        <dbReference type="Pfam" id="PF08245"/>
    </source>
</evidence>
<evidence type="ECO:0000256" key="5">
    <source>
        <dbReference type="ARBA" id="ARBA00011245"/>
    </source>
</evidence>
<organism evidence="21 22">
    <name type="scientific">Boudabousia marimammalium</name>
    <dbReference type="NCBI Taxonomy" id="156892"/>
    <lineage>
        <taxon>Bacteria</taxon>
        <taxon>Bacillati</taxon>
        <taxon>Actinomycetota</taxon>
        <taxon>Actinomycetes</taxon>
        <taxon>Actinomycetales</taxon>
        <taxon>Actinomycetaceae</taxon>
        <taxon>Boudabousia</taxon>
    </lineage>
</organism>
<protein>
    <recommendedName>
        <fullName evidence="8">Dihydrofolate synthase/folylpolyglutamate synthase</fullName>
        <ecNumber evidence="6">6.3.2.12</ecNumber>
        <ecNumber evidence="7">6.3.2.17</ecNumber>
    </recommendedName>
    <alternativeName>
        <fullName evidence="15">Tetrahydrofolylpolyglutamate synthase</fullName>
    </alternativeName>
</protein>
<dbReference type="NCBIfam" id="TIGR01499">
    <property type="entry name" value="folC"/>
    <property type="match status" value="1"/>
</dbReference>
<dbReference type="PANTHER" id="PTHR11136:SF0">
    <property type="entry name" value="DIHYDROFOLATE SYNTHETASE-RELATED"/>
    <property type="match status" value="1"/>
</dbReference>
<dbReference type="PROSITE" id="PS01011">
    <property type="entry name" value="FOLYLPOLYGLU_SYNT_1"/>
    <property type="match status" value="1"/>
</dbReference>
<evidence type="ECO:0000256" key="8">
    <source>
        <dbReference type="ARBA" id="ARBA00019357"/>
    </source>
</evidence>
<comment type="subunit">
    <text evidence="5">Monomer.</text>
</comment>
<evidence type="ECO:0000313" key="22">
    <source>
        <dbReference type="Proteomes" id="UP000186465"/>
    </source>
</evidence>
<keyword evidence="9 18" id="KW-0436">Ligase</keyword>
<comment type="similarity">
    <text evidence="4 18">Belongs to the folylpolyglutamate synthase family.</text>
</comment>
<feature type="domain" description="Mur ligase central" evidence="20">
    <location>
        <begin position="149"/>
        <end position="288"/>
    </location>
</feature>
<keyword evidence="13" id="KW-0460">Magnesium</keyword>
<dbReference type="GO" id="GO:0005524">
    <property type="term" value="F:ATP binding"/>
    <property type="evidence" value="ECO:0007669"/>
    <property type="project" value="UniProtKB-KW"/>
</dbReference>